<dbReference type="OrthoDB" id="525131at2"/>
<dbReference type="AlphaFoldDB" id="A0A146G8K2"/>
<dbReference type="InterPro" id="IPR011635">
    <property type="entry name" value="CARDB"/>
</dbReference>
<dbReference type="SUPFAM" id="SSF49265">
    <property type="entry name" value="Fibronectin type III"/>
    <property type="match status" value="1"/>
</dbReference>
<dbReference type="EMBL" id="BDCO01000002">
    <property type="protein sequence ID" value="GAT34039.1"/>
    <property type="molecule type" value="Genomic_DNA"/>
</dbReference>
<gene>
    <name evidence="2" type="ORF">TSACC_22462</name>
</gene>
<name>A0A146G8K2_TERSA</name>
<sequence length="657" mass="71011">MNGCRCAVLATVLLAQVVRAGEELPVPEPARPADSFVQMIGVATHFNYRDTMYDGRWEAVRDLLGGLGVRTIRDDLSPRHDELWEKYGIRVIAIDDDPATPWEQKLRQWREKRHLLAAIEGPNEVNGGWKKLGKTYHGRGWPEGPREFQDDLYSAIKADAALKDIPVIAASTAYKGDGSRLAPLRSFDIANTHSYPAGAMPSESLDFRDPYLLLGRGAILPPLAATETGYHTCLASSQVIAGTQAGVSHEAQRKYLPRLLAEYFDAGFRWTVLYELGAGRPRKAEQEDPEAAFGLLMPDASPKPAYFALRDLIASVAESRWDASARQWVRPAPYRTGALAFTLRGAPPSVHHTLLQRSDGSFLLLLWNEVPGFDRKARKDIANAPVPVRLVLAQKAAEVTVVTPGGQAAPCARFTDVSTIDLQVPDEVLVVTIKPAAPIPSGGLPLAGDVASQASPTSITLDWPAYPGPDAWWVYLHGRKLGQAAPGTDGRLHFTLRDLLPATTYPLEIIAASRDGRVSDPARIAVATIDAFPDLVIRDVKTAPANPRPGEEVRFLATVENTGSAPTGEGVTIGVKFSIDGKTVCWNDALRGPLAPGRKVEVSANNGPQGRSTWKAVPGSHTLTAQVDDVNRLIESDELNNTASATLDVAAPPPSQP</sequence>
<dbReference type="SUPFAM" id="SSF51445">
    <property type="entry name" value="(Trans)glycosidases"/>
    <property type="match status" value="1"/>
</dbReference>
<dbReference type="Pfam" id="PF07705">
    <property type="entry name" value="CARDB"/>
    <property type="match status" value="1"/>
</dbReference>
<dbReference type="InParanoid" id="A0A146G8K2"/>
<accession>A0A146G8K2</accession>
<organism evidence="2 3">
    <name type="scientific">Terrimicrobium sacchariphilum</name>
    <dbReference type="NCBI Taxonomy" id="690879"/>
    <lineage>
        <taxon>Bacteria</taxon>
        <taxon>Pseudomonadati</taxon>
        <taxon>Verrucomicrobiota</taxon>
        <taxon>Terrimicrobiia</taxon>
        <taxon>Terrimicrobiales</taxon>
        <taxon>Terrimicrobiaceae</taxon>
        <taxon>Terrimicrobium</taxon>
    </lineage>
</organism>
<dbReference type="Gene3D" id="2.60.40.10">
    <property type="entry name" value="Immunoglobulins"/>
    <property type="match status" value="1"/>
</dbReference>
<dbReference type="InterPro" id="IPR036116">
    <property type="entry name" value="FN3_sf"/>
</dbReference>
<dbReference type="STRING" id="690879.TSACC_22462"/>
<protein>
    <submittedName>
        <fullName evidence="2">CARDB protein</fullName>
    </submittedName>
</protein>
<reference evidence="3" key="1">
    <citation type="journal article" date="2017" name="Genome Announc.">
        <title>Draft Genome Sequence of Terrimicrobium sacchariphilum NM-5T, a Facultative Anaerobic Soil Bacterium of the Class Spartobacteria.</title>
        <authorList>
            <person name="Qiu Y.L."/>
            <person name="Tourlousse D.M."/>
            <person name="Matsuura N."/>
            <person name="Ohashi A."/>
            <person name="Sekiguchi Y."/>
        </authorList>
    </citation>
    <scope>NUCLEOTIDE SEQUENCE [LARGE SCALE GENOMIC DNA]</scope>
    <source>
        <strain evidence="3">NM-5</strain>
    </source>
</reference>
<evidence type="ECO:0000313" key="3">
    <source>
        <dbReference type="Proteomes" id="UP000076023"/>
    </source>
</evidence>
<dbReference type="Gene3D" id="3.20.20.80">
    <property type="entry name" value="Glycosidases"/>
    <property type="match status" value="1"/>
</dbReference>
<dbReference type="InterPro" id="IPR017853">
    <property type="entry name" value="GH"/>
</dbReference>
<comment type="caution">
    <text evidence="2">The sequence shown here is derived from an EMBL/GenBank/DDBJ whole genome shotgun (WGS) entry which is preliminary data.</text>
</comment>
<evidence type="ECO:0000259" key="1">
    <source>
        <dbReference type="Pfam" id="PF07705"/>
    </source>
</evidence>
<feature type="domain" description="CARDB" evidence="1">
    <location>
        <begin position="533"/>
        <end position="644"/>
    </location>
</feature>
<keyword evidence="3" id="KW-1185">Reference proteome</keyword>
<dbReference type="Proteomes" id="UP000076023">
    <property type="component" value="Unassembled WGS sequence"/>
</dbReference>
<proteinExistence type="predicted"/>
<evidence type="ECO:0000313" key="2">
    <source>
        <dbReference type="EMBL" id="GAT34039.1"/>
    </source>
</evidence>
<dbReference type="InterPro" id="IPR013783">
    <property type="entry name" value="Ig-like_fold"/>
</dbReference>